<accession>A0ABP9ZEU0</accession>
<feature type="compositionally biased region" description="Acidic residues" evidence="1">
    <location>
        <begin position="192"/>
        <end position="232"/>
    </location>
</feature>
<dbReference type="SUPFAM" id="SSF48371">
    <property type="entry name" value="ARM repeat"/>
    <property type="match status" value="1"/>
</dbReference>
<feature type="signal peptide" evidence="2">
    <location>
        <begin position="1"/>
        <end position="21"/>
    </location>
</feature>
<keyword evidence="2" id="KW-0732">Signal</keyword>
<evidence type="ECO:0000313" key="4">
    <source>
        <dbReference type="Proteomes" id="UP001473302"/>
    </source>
</evidence>
<keyword evidence="4" id="KW-1185">Reference proteome</keyword>
<feature type="region of interest" description="Disordered" evidence="1">
    <location>
        <begin position="153"/>
        <end position="232"/>
    </location>
</feature>
<evidence type="ECO:0000313" key="3">
    <source>
        <dbReference type="EMBL" id="GAA5817602.1"/>
    </source>
</evidence>
<dbReference type="EMBL" id="BAABUK010000045">
    <property type="protein sequence ID" value="GAA5817602.1"/>
    <property type="molecule type" value="Genomic_DNA"/>
</dbReference>
<gene>
    <name evidence="3" type="ORF">MFLAVUS_011150</name>
</gene>
<evidence type="ECO:0000256" key="1">
    <source>
        <dbReference type="SAM" id="MobiDB-lite"/>
    </source>
</evidence>
<evidence type="ECO:0000256" key="2">
    <source>
        <dbReference type="SAM" id="SignalP"/>
    </source>
</evidence>
<protein>
    <submittedName>
        <fullName evidence="3">Uncharacterized protein</fullName>
    </submittedName>
</protein>
<name>A0ABP9ZEU0_9FUNG</name>
<sequence length="232" mass="25155">MLQLISIALFALAGLSSVANAAPTGNSLMNTASPIANAAVGNMNTVPINWKRDHQIDHHQADTTVLTEEFIKAAIAQAMTHQNKMSKREDEPFDLSVVFRGVFDKLIDYIIEVTPLNDIVHGNYDLLYDIFLDKVGELVSGVTEGAENAIESAGAPGALTSPLVGVPGTVTNPLDATTGGDSAKPADKEEHSEDDDEDSDDDEDTDEDEDNDDEDSQKDWDEYDEDNDEDDE</sequence>
<dbReference type="InterPro" id="IPR016024">
    <property type="entry name" value="ARM-type_fold"/>
</dbReference>
<comment type="caution">
    <text evidence="3">The sequence shown here is derived from an EMBL/GenBank/DDBJ whole genome shotgun (WGS) entry which is preliminary data.</text>
</comment>
<feature type="chain" id="PRO_5046102169" evidence="2">
    <location>
        <begin position="22"/>
        <end position="232"/>
    </location>
</feature>
<dbReference type="Proteomes" id="UP001473302">
    <property type="component" value="Unassembled WGS sequence"/>
</dbReference>
<organism evidence="3 4">
    <name type="scientific">Mucor flavus</name>
    <dbReference type="NCBI Taxonomy" id="439312"/>
    <lineage>
        <taxon>Eukaryota</taxon>
        <taxon>Fungi</taxon>
        <taxon>Fungi incertae sedis</taxon>
        <taxon>Mucoromycota</taxon>
        <taxon>Mucoromycotina</taxon>
        <taxon>Mucoromycetes</taxon>
        <taxon>Mucorales</taxon>
        <taxon>Mucorineae</taxon>
        <taxon>Mucoraceae</taxon>
        <taxon>Mucor</taxon>
    </lineage>
</organism>
<proteinExistence type="predicted"/>
<reference evidence="3 4" key="1">
    <citation type="submission" date="2024-04" db="EMBL/GenBank/DDBJ databases">
        <title>genome sequences of Mucor flavus KT1a and Helicostylum pulchrum KT1b strains isolated from the surface of a dry-aged beef.</title>
        <authorList>
            <person name="Toyotome T."/>
            <person name="Hosono M."/>
            <person name="Torimaru M."/>
            <person name="Fukuda K."/>
            <person name="Mikami N."/>
        </authorList>
    </citation>
    <scope>NUCLEOTIDE SEQUENCE [LARGE SCALE GENOMIC DNA]</scope>
    <source>
        <strain evidence="3 4">KT1a</strain>
    </source>
</reference>